<feature type="chain" id="PRO_5045629319" description="DUF8175 domain-containing protein" evidence="2">
    <location>
        <begin position="19"/>
        <end position="236"/>
    </location>
</feature>
<reference evidence="4 5" key="1">
    <citation type="journal article" date="2019" name="Int. J. Syst. Evol. Microbiol.">
        <title>The Global Catalogue of Microorganisms (GCM) 10K type strain sequencing project: providing services to taxonomists for standard genome sequencing and annotation.</title>
        <authorList>
            <consortium name="The Broad Institute Genomics Platform"/>
            <consortium name="The Broad Institute Genome Sequencing Center for Infectious Disease"/>
            <person name="Wu L."/>
            <person name="Ma J."/>
        </authorList>
    </citation>
    <scope>NUCLEOTIDE SEQUENCE [LARGE SCALE GENOMIC DNA]</scope>
    <source>
        <strain evidence="4 5">JCM 6307</strain>
    </source>
</reference>
<feature type="region of interest" description="Disordered" evidence="1">
    <location>
        <begin position="22"/>
        <end position="53"/>
    </location>
</feature>
<proteinExistence type="predicted"/>
<organism evidence="4 5">
    <name type="scientific">Streptomyces thermolineatus</name>
    <dbReference type="NCBI Taxonomy" id="44033"/>
    <lineage>
        <taxon>Bacteria</taxon>
        <taxon>Bacillati</taxon>
        <taxon>Actinomycetota</taxon>
        <taxon>Actinomycetes</taxon>
        <taxon>Kitasatosporales</taxon>
        <taxon>Streptomycetaceae</taxon>
        <taxon>Streptomyces</taxon>
    </lineage>
</organism>
<evidence type="ECO:0000256" key="1">
    <source>
        <dbReference type="SAM" id="MobiDB-lite"/>
    </source>
</evidence>
<evidence type="ECO:0000259" key="3">
    <source>
        <dbReference type="Pfam" id="PF26526"/>
    </source>
</evidence>
<evidence type="ECO:0000256" key="2">
    <source>
        <dbReference type="SAM" id="SignalP"/>
    </source>
</evidence>
<feature type="signal peptide" evidence="2">
    <location>
        <begin position="1"/>
        <end position="18"/>
    </location>
</feature>
<keyword evidence="2" id="KW-0732">Signal</keyword>
<evidence type="ECO:0000313" key="5">
    <source>
        <dbReference type="Proteomes" id="UP001501358"/>
    </source>
</evidence>
<gene>
    <name evidence="4" type="ORF">GCM10010406_53880</name>
</gene>
<sequence>MVTVAAVVVLLVAAIAFANRGSGGGGTNDGPAGGGRAGQADPTAPTGVEPVTGKNAGIASGFARTEQGAQSAAANYAVALGSDGMFRTEDRHRIVDAVYTPDAAEKRRAELDKVYSDPEFLKRIGLDEKGSAPEDMTFVSRTNPVGSKIVSYDRNAARVAVWYSSLFGLAGDGSTTPVSESWYTSTFDLKWADDDWRVADFDQKEGPAPVGRDQAAASAKDMTEAVEGFGGFTYAR</sequence>
<name>A0ABN3MXI7_9ACTN</name>
<feature type="compositionally biased region" description="Gly residues" evidence="1">
    <location>
        <begin position="22"/>
        <end position="37"/>
    </location>
</feature>
<dbReference type="Pfam" id="PF26526">
    <property type="entry name" value="DUF8175"/>
    <property type="match status" value="1"/>
</dbReference>
<protein>
    <recommendedName>
        <fullName evidence="3">DUF8175 domain-containing protein</fullName>
    </recommendedName>
</protein>
<evidence type="ECO:0000313" key="4">
    <source>
        <dbReference type="EMBL" id="GAA2510725.1"/>
    </source>
</evidence>
<dbReference type="Proteomes" id="UP001501358">
    <property type="component" value="Unassembled WGS sequence"/>
</dbReference>
<comment type="caution">
    <text evidence="4">The sequence shown here is derived from an EMBL/GenBank/DDBJ whole genome shotgun (WGS) entry which is preliminary data.</text>
</comment>
<keyword evidence="5" id="KW-1185">Reference proteome</keyword>
<accession>A0ABN3MXI7</accession>
<dbReference type="EMBL" id="BAAATA010000053">
    <property type="protein sequence ID" value="GAA2510725.1"/>
    <property type="molecule type" value="Genomic_DNA"/>
</dbReference>
<dbReference type="InterPro" id="IPR058488">
    <property type="entry name" value="DUF8175"/>
</dbReference>
<feature type="domain" description="DUF8175" evidence="3">
    <location>
        <begin position="56"/>
        <end position="205"/>
    </location>
</feature>